<dbReference type="RefSeq" id="WP_278100747.1">
    <property type="nucleotide sequence ID" value="NZ_CP091092.1"/>
</dbReference>
<dbReference type="Pfam" id="PF00004">
    <property type="entry name" value="AAA"/>
    <property type="match status" value="1"/>
</dbReference>
<sequence length="64" mass="7204">MLKVLTLLTYGKVEKTLVILFYGPSGVGKTETAKYLAEILGGELYRKEFSMFQGNEYLSFLFGV</sequence>
<dbReference type="InterPro" id="IPR027417">
    <property type="entry name" value="P-loop_NTPase"/>
</dbReference>
<feature type="domain" description="ATPase AAA-type core" evidence="1">
    <location>
        <begin position="19"/>
        <end position="53"/>
    </location>
</feature>
<dbReference type="Gene3D" id="3.40.50.300">
    <property type="entry name" value="P-loop containing nucleotide triphosphate hydrolases"/>
    <property type="match status" value="1"/>
</dbReference>
<proteinExistence type="predicted"/>
<reference evidence="2" key="1">
    <citation type="submission" date="2022-01" db="EMBL/GenBank/DDBJ databases">
        <title>Complete genome of Methanomicrobium antiquum DSM 21220.</title>
        <authorList>
            <person name="Chen S.-C."/>
            <person name="You Y.-T."/>
            <person name="Zhou Y.-Z."/>
            <person name="Lai M.-C."/>
        </authorList>
    </citation>
    <scope>NUCLEOTIDE SEQUENCE</scope>
    <source>
        <strain evidence="2">DSM 21220</strain>
    </source>
</reference>
<accession>A0AAF0FP71</accession>
<evidence type="ECO:0000313" key="2">
    <source>
        <dbReference type="EMBL" id="WFN37908.1"/>
    </source>
</evidence>
<protein>
    <submittedName>
        <fullName evidence="2">AAA family ATPase</fullName>
    </submittedName>
</protein>
<name>A0AAF0FP71_9EURY</name>
<evidence type="ECO:0000313" key="3">
    <source>
        <dbReference type="Proteomes" id="UP001218895"/>
    </source>
</evidence>
<dbReference type="GO" id="GO:0005524">
    <property type="term" value="F:ATP binding"/>
    <property type="evidence" value="ECO:0007669"/>
    <property type="project" value="InterPro"/>
</dbReference>
<keyword evidence="3" id="KW-1185">Reference proteome</keyword>
<dbReference type="Proteomes" id="UP001218895">
    <property type="component" value="Chromosome"/>
</dbReference>
<evidence type="ECO:0000259" key="1">
    <source>
        <dbReference type="Pfam" id="PF00004"/>
    </source>
</evidence>
<dbReference type="EMBL" id="CP091092">
    <property type="protein sequence ID" value="WFN37908.1"/>
    <property type="molecule type" value="Genomic_DNA"/>
</dbReference>
<dbReference type="SUPFAM" id="SSF52540">
    <property type="entry name" value="P-loop containing nucleoside triphosphate hydrolases"/>
    <property type="match status" value="1"/>
</dbReference>
<dbReference type="GeneID" id="79949905"/>
<organism evidence="2 3">
    <name type="scientific">Methanomicrobium antiquum</name>
    <dbReference type="NCBI Taxonomy" id="487686"/>
    <lineage>
        <taxon>Archaea</taxon>
        <taxon>Methanobacteriati</taxon>
        <taxon>Methanobacteriota</taxon>
        <taxon>Stenosarchaea group</taxon>
        <taxon>Methanomicrobia</taxon>
        <taxon>Methanomicrobiales</taxon>
        <taxon>Methanomicrobiaceae</taxon>
        <taxon>Methanomicrobium</taxon>
    </lineage>
</organism>
<dbReference type="InterPro" id="IPR003959">
    <property type="entry name" value="ATPase_AAA_core"/>
</dbReference>
<gene>
    <name evidence="2" type="ORF">L1994_05865</name>
</gene>
<dbReference type="KEGG" id="manq:L1994_05865"/>
<dbReference type="GO" id="GO:0016887">
    <property type="term" value="F:ATP hydrolysis activity"/>
    <property type="evidence" value="ECO:0007669"/>
    <property type="project" value="InterPro"/>
</dbReference>
<dbReference type="AlphaFoldDB" id="A0AAF0FP71"/>